<organism evidence="2 3">
    <name type="scientific">Blautia obeum</name>
    <dbReference type="NCBI Taxonomy" id="40520"/>
    <lineage>
        <taxon>Bacteria</taxon>
        <taxon>Bacillati</taxon>
        <taxon>Bacillota</taxon>
        <taxon>Clostridia</taxon>
        <taxon>Lachnospirales</taxon>
        <taxon>Lachnospiraceae</taxon>
        <taxon>Blautia</taxon>
    </lineage>
</organism>
<gene>
    <name evidence="2" type="ORF">DW723_18160</name>
</gene>
<comment type="caution">
    <text evidence="2">The sequence shown here is derived from an EMBL/GenBank/DDBJ whole genome shotgun (WGS) entry which is preliminary data.</text>
</comment>
<reference evidence="2 3" key="1">
    <citation type="submission" date="2018-08" db="EMBL/GenBank/DDBJ databases">
        <title>A genome reference for cultivated species of the human gut microbiota.</title>
        <authorList>
            <person name="Zou Y."/>
            <person name="Xue W."/>
            <person name="Luo G."/>
        </authorList>
    </citation>
    <scope>NUCLEOTIDE SEQUENCE [LARGE SCALE GENOMIC DNA]</scope>
    <source>
        <strain evidence="2 3">AM27-32LB</strain>
    </source>
</reference>
<proteinExistence type="predicted"/>
<evidence type="ECO:0000256" key="1">
    <source>
        <dbReference type="SAM" id="Phobius"/>
    </source>
</evidence>
<keyword evidence="1" id="KW-0812">Transmembrane</keyword>
<dbReference type="InterPro" id="IPR008875">
    <property type="entry name" value="TraX"/>
</dbReference>
<protein>
    <recommendedName>
        <fullName evidence="4">TraX protein</fullName>
    </recommendedName>
</protein>
<dbReference type="AlphaFoldDB" id="A0A414K4P2"/>
<sequence length="117" mass="13882">MERIKNNIFFNLSNTMLKIIGLVCMTIDHLYLYVFANTTINVSIFRIVGRIAAPLFLFAVIQAMRYSSDKKSYIFRLYKYHICICILEIVLSYLLHSEISFNVIPEWLFYSNLYLFD</sequence>
<dbReference type="Proteomes" id="UP000283928">
    <property type="component" value="Unassembled WGS sequence"/>
</dbReference>
<keyword evidence="1" id="KW-0472">Membrane</keyword>
<feature type="transmembrane region" description="Helical" evidence="1">
    <location>
        <begin position="77"/>
        <end position="95"/>
    </location>
</feature>
<feature type="transmembrane region" description="Helical" evidence="1">
    <location>
        <begin position="44"/>
        <end position="65"/>
    </location>
</feature>
<name>A0A414K4P2_9FIRM</name>
<accession>A0A414K4P2</accession>
<evidence type="ECO:0000313" key="3">
    <source>
        <dbReference type="Proteomes" id="UP000283928"/>
    </source>
</evidence>
<dbReference type="EMBL" id="QSKO01000064">
    <property type="protein sequence ID" value="RHE68243.1"/>
    <property type="molecule type" value="Genomic_DNA"/>
</dbReference>
<feature type="transmembrane region" description="Helical" evidence="1">
    <location>
        <begin position="12"/>
        <end position="32"/>
    </location>
</feature>
<evidence type="ECO:0008006" key="4">
    <source>
        <dbReference type="Google" id="ProtNLM"/>
    </source>
</evidence>
<evidence type="ECO:0000313" key="2">
    <source>
        <dbReference type="EMBL" id="RHE68243.1"/>
    </source>
</evidence>
<keyword evidence="1" id="KW-1133">Transmembrane helix</keyword>
<dbReference type="Pfam" id="PF05857">
    <property type="entry name" value="TraX"/>
    <property type="match status" value="1"/>
</dbReference>